<dbReference type="Pfam" id="PF07732">
    <property type="entry name" value="Cu-oxidase_3"/>
    <property type="match status" value="1"/>
</dbReference>
<dbReference type="InterPro" id="IPR033138">
    <property type="entry name" value="Cu_oxidase_CS"/>
</dbReference>
<dbReference type="GO" id="GO:0009055">
    <property type="term" value="F:electron transfer activity"/>
    <property type="evidence" value="ECO:0007669"/>
    <property type="project" value="InterPro"/>
</dbReference>
<feature type="binding site" evidence="3">
    <location>
        <position position="194"/>
    </location>
    <ligand>
        <name>Cu cation</name>
        <dbReference type="ChEBI" id="CHEBI:23378"/>
    </ligand>
</feature>
<evidence type="ECO:0000313" key="5">
    <source>
        <dbReference type="EMBL" id="GGL57388.1"/>
    </source>
</evidence>
<dbReference type="GO" id="GO:0005507">
    <property type="term" value="F:copper ion binding"/>
    <property type="evidence" value="ECO:0007669"/>
    <property type="project" value="InterPro"/>
</dbReference>
<keyword evidence="1 3" id="KW-0479">Metal-binding</keyword>
<dbReference type="InterPro" id="IPR008972">
    <property type="entry name" value="Cupredoxin"/>
</dbReference>
<keyword evidence="6" id="KW-1185">Reference proteome</keyword>
<keyword evidence="2 3" id="KW-0186">Copper</keyword>
<comment type="caution">
    <text evidence="5">The sequence shown here is derived from an EMBL/GenBank/DDBJ whole genome shotgun (WGS) entry which is preliminary data.</text>
</comment>
<accession>A0A917W2Y4</accession>
<dbReference type="RefSeq" id="WP_229727579.1">
    <property type="nucleotide sequence ID" value="NZ_BMOK01000009.1"/>
</dbReference>
<evidence type="ECO:0000313" key="6">
    <source>
        <dbReference type="Proteomes" id="UP000654670"/>
    </source>
</evidence>
<feature type="domain" description="Plastocyanin-like" evidence="4">
    <location>
        <begin position="102"/>
        <end position="211"/>
    </location>
</feature>
<reference evidence="5" key="1">
    <citation type="journal article" date="2014" name="Int. J. Syst. Evol. Microbiol.">
        <title>Complete genome sequence of Corynebacterium casei LMG S-19264T (=DSM 44701T), isolated from a smear-ripened cheese.</title>
        <authorList>
            <consortium name="US DOE Joint Genome Institute (JGI-PGF)"/>
            <person name="Walter F."/>
            <person name="Albersmeier A."/>
            <person name="Kalinowski J."/>
            <person name="Ruckert C."/>
        </authorList>
    </citation>
    <scope>NUCLEOTIDE SEQUENCE</scope>
    <source>
        <strain evidence="5">JCM 15325</strain>
    </source>
</reference>
<dbReference type="AlphaFoldDB" id="A0A917W2Y4"/>
<evidence type="ECO:0000259" key="4">
    <source>
        <dbReference type="Pfam" id="PF07732"/>
    </source>
</evidence>
<feature type="binding site" evidence="3">
    <location>
        <position position="204"/>
    </location>
    <ligand>
        <name>Cu cation</name>
        <dbReference type="ChEBI" id="CHEBI:23378"/>
    </ligand>
</feature>
<sequence length="211" mass="23351">MKKWALIIASSIVILIAGIWIGQSISGYPSMHWFSQGPWGYGMGNMMRESSRYVNGPVTSSEDIRNQITGSLKGTKIDRQKNTITYSGNQVSWVVQSGTGKNDGKFVIGNMANPTIHIPVNTTITLQFDNQDEDVPHGFEVTTAAPPYDRMAMMDGAAVTNAIIPPLPKAHNQQYPVRQTTFQINQPGQYYYICQYPGHAAKGMYGKMIVE</sequence>
<evidence type="ECO:0000256" key="3">
    <source>
        <dbReference type="PIRSR" id="PIRSR601243-1"/>
    </source>
</evidence>
<comment type="cofactor">
    <cofactor evidence="3">
        <name>Cu cation</name>
        <dbReference type="ChEBI" id="CHEBI:23378"/>
    </cofactor>
    <text evidence="3">Binds 1 copper ion per subunit.</text>
</comment>
<feature type="binding site" evidence="3">
    <location>
        <position position="199"/>
    </location>
    <ligand>
        <name>Cu cation</name>
        <dbReference type="ChEBI" id="CHEBI:23378"/>
    </ligand>
</feature>
<dbReference type="PRINTS" id="PR00158">
    <property type="entry name" value="RUSTICYANIN"/>
</dbReference>
<evidence type="ECO:0000256" key="1">
    <source>
        <dbReference type="ARBA" id="ARBA00022723"/>
    </source>
</evidence>
<name>A0A917W2Y4_9BACL</name>
<evidence type="ECO:0000256" key="2">
    <source>
        <dbReference type="ARBA" id="ARBA00023008"/>
    </source>
</evidence>
<dbReference type="SUPFAM" id="SSF49503">
    <property type="entry name" value="Cupredoxins"/>
    <property type="match status" value="1"/>
</dbReference>
<dbReference type="PROSITE" id="PS00196">
    <property type="entry name" value="COPPER_BLUE"/>
    <property type="match status" value="1"/>
</dbReference>
<dbReference type="InterPro" id="IPR028871">
    <property type="entry name" value="BlueCu_1_BS"/>
</dbReference>
<dbReference type="PROSITE" id="PS00079">
    <property type="entry name" value="MULTICOPPER_OXIDASE1"/>
    <property type="match status" value="1"/>
</dbReference>
<feature type="binding site" evidence="3">
    <location>
        <position position="137"/>
    </location>
    <ligand>
        <name>Cu cation</name>
        <dbReference type="ChEBI" id="CHEBI:23378"/>
    </ligand>
</feature>
<proteinExistence type="predicted"/>
<reference evidence="5" key="2">
    <citation type="submission" date="2020-09" db="EMBL/GenBank/DDBJ databases">
        <authorList>
            <person name="Sun Q."/>
            <person name="Ohkuma M."/>
        </authorList>
    </citation>
    <scope>NUCLEOTIDE SEQUENCE</scope>
    <source>
        <strain evidence="5">JCM 15325</strain>
    </source>
</reference>
<dbReference type="Gene3D" id="2.60.40.420">
    <property type="entry name" value="Cupredoxins - blue copper proteins"/>
    <property type="match status" value="1"/>
</dbReference>
<organism evidence="5 6">
    <name type="scientific">Sporolactobacillus putidus</name>
    <dbReference type="NCBI Taxonomy" id="492735"/>
    <lineage>
        <taxon>Bacteria</taxon>
        <taxon>Bacillati</taxon>
        <taxon>Bacillota</taxon>
        <taxon>Bacilli</taxon>
        <taxon>Bacillales</taxon>
        <taxon>Sporolactobacillaceae</taxon>
        <taxon>Sporolactobacillus</taxon>
    </lineage>
</organism>
<dbReference type="InterPro" id="IPR011707">
    <property type="entry name" value="Cu-oxidase-like_N"/>
</dbReference>
<dbReference type="Proteomes" id="UP000654670">
    <property type="component" value="Unassembled WGS sequence"/>
</dbReference>
<protein>
    <recommendedName>
        <fullName evidence="4">Plastocyanin-like domain-containing protein</fullName>
    </recommendedName>
</protein>
<dbReference type="EMBL" id="BMOK01000009">
    <property type="protein sequence ID" value="GGL57388.1"/>
    <property type="molecule type" value="Genomic_DNA"/>
</dbReference>
<dbReference type="InterPro" id="IPR001243">
    <property type="entry name" value="Rusticyanin"/>
</dbReference>
<gene>
    <name evidence="5" type="ORF">GCM10007968_21790</name>
</gene>